<keyword evidence="3" id="KW-1185">Reference proteome</keyword>
<comment type="caution">
    <text evidence="2">The sequence shown here is derived from an EMBL/GenBank/DDBJ whole genome shotgun (WGS) entry which is preliminary data.</text>
</comment>
<proteinExistence type="predicted"/>
<dbReference type="AlphaFoldDB" id="A0A397U8D9"/>
<feature type="region of interest" description="Disordered" evidence="1">
    <location>
        <begin position="17"/>
        <end position="43"/>
    </location>
</feature>
<sequence length="71" mass="8057">MAYLLKDTSIFILSKNSSSDRISKKPEKMPSREISRSTSSPEETLEEIALQNMDINSQMNPKILPRPATNF</sequence>
<evidence type="ECO:0000313" key="2">
    <source>
        <dbReference type="EMBL" id="RIB05337.1"/>
    </source>
</evidence>
<reference evidence="2 3" key="1">
    <citation type="submission" date="2018-06" db="EMBL/GenBank/DDBJ databases">
        <title>Comparative genomics reveals the genomic features of Rhizophagus irregularis, R. cerebriforme, R. diaphanum and Gigaspora rosea, and their symbiotic lifestyle signature.</title>
        <authorList>
            <person name="Morin E."/>
            <person name="San Clemente H."/>
            <person name="Chen E.C.H."/>
            <person name="De La Providencia I."/>
            <person name="Hainaut M."/>
            <person name="Kuo A."/>
            <person name="Kohler A."/>
            <person name="Murat C."/>
            <person name="Tang N."/>
            <person name="Roy S."/>
            <person name="Loubradou J."/>
            <person name="Henrissat B."/>
            <person name="Grigoriev I.V."/>
            <person name="Corradi N."/>
            <person name="Roux C."/>
            <person name="Martin F.M."/>
        </authorList>
    </citation>
    <scope>NUCLEOTIDE SEQUENCE [LARGE SCALE GENOMIC DNA]</scope>
    <source>
        <strain evidence="2 3">DAOM 194757</strain>
    </source>
</reference>
<feature type="compositionally biased region" description="Basic and acidic residues" evidence="1">
    <location>
        <begin position="21"/>
        <end position="35"/>
    </location>
</feature>
<dbReference type="Proteomes" id="UP000266673">
    <property type="component" value="Unassembled WGS sequence"/>
</dbReference>
<dbReference type="EMBL" id="QKWP01001998">
    <property type="protein sequence ID" value="RIB05337.1"/>
    <property type="molecule type" value="Genomic_DNA"/>
</dbReference>
<gene>
    <name evidence="2" type="ORF">C2G38_2253867</name>
</gene>
<evidence type="ECO:0000256" key="1">
    <source>
        <dbReference type="SAM" id="MobiDB-lite"/>
    </source>
</evidence>
<organism evidence="2 3">
    <name type="scientific">Gigaspora rosea</name>
    <dbReference type="NCBI Taxonomy" id="44941"/>
    <lineage>
        <taxon>Eukaryota</taxon>
        <taxon>Fungi</taxon>
        <taxon>Fungi incertae sedis</taxon>
        <taxon>Mucoromycota</taxon>
        <taxon>Glomeromycotina</taxon>
        <taxon>Glomeromycetes</taxon>
        <taxon>Diversisporales</taxon>
        <taxon>Gigasporaceae</taxon>
        <taxon>Gigaspora</taxon>
    </lineage>
</organism>
<name>A0A397U8D9_9GLOM</name>
<accession>A0A397U8D9</accession>
<evidence type="ECO:0000313" key="3">
    <source>
        <dbReference type="Proteomes" id="UP000266673"/>
    </source>
</evidence>
<protein>
    <submittedName>
        <fullName evidence="2">Uncharacterized protein</fullName>
    </submittedName>
</protein>